<accession>A0A7V0T657</accession>
<evidence type="ECO:0000313" key="1">
    <source>
        <dbReference type="EMBL" id="HDQ99643.1"/>
    </source>
</evidence>
<reference evidence="1" key="1">
    <citation type="journal article" date="2020" name="mSystems">
        <title>Genome- and Community-Level Interaction Insights into Carbon Utilization and Element Cycling Functions of Hydrothermarchaeota in Hydrothermal Sediment.</title>
        <authorList>
            <person name="Zhou Z."/>
            <person name="Liu Y."/>
            <person name="Xu W."/>
            <person name="Pan J."/>
            <person name="Luo Z.H."/>
            <person name="Li M."/>
        </authorList>
    </citation>
    <scope>NUCLEOTIDE SEQUENCE [LARGE SCALE GENOMIC DNA]</scope>
    <source>
        <strain evidence="1">SpSt-1182</strain>
    </source>
</reference>
<dbReference type="Proteomes" id="UP000885672">
    <property type="component" value="Unassembled WGS sequence"/>
</dbReference>
<evidence type="ECO:0008006" key="2">
    <source>
        <dbReference type="Google" id="ProtNLM"/>
    </source>
</evidence>
<dbReference type="AlphaFoldDB" id="A0A7V0T657"/>
<comment type="caution">
    <text evidence="1">The sequence shown here is derived from an EMBL/GenBank/DDBJ whole genome shotgun (WGS) entry which is preliminary data.</text>
</comment>
<name>A0A7V0T657_UNCW3</name>
<protein>
    <recommendedName>
        <fullName evidence="2">DUF2281 domain-containing protein</fullName>
    </recommendedName>
</protein>
<dbReference type="EMBL" id="DSBX01000197">
    <property type="protein sequence ID" value="HDQ99643.1"/>
    <property type="molecule type" value="Genomic_DNA"/>
</dbReference>
<organism evidence="1">
    <name type="scientific">candidate division WOR-3 bacterium</name>
    <dbReference type="NCBI Taxonomy" id="2052148"/>
    <lineage>
        <taxon>Bacteria</taxon>
        <taxon>Bacteria division WOR-3</taxon>
    </lineage>
</organism>
<proteinExistence type="predicted"/>
<sequence>MTGTVEKLAREVESLPADQLDEFLGWLAEFESRRLDEWDAAIARDSGTGGRLRDALERAEQDIAAGRTEPLDELLNDG</sequence>
<gene>
    <name evidence="1" type="ORF">ENN51_05085</name>
</gene>